<dbReference type="Gene3D" id="2.60.40.1910">
    <property type="match status" value="1"/>
</dbReference>
<comment type="catalytic activity">
    <reaction evidence="1">
        <text>Release of an N-terminal amino acid, Xaa-|-Yaa- from a peptide, amide or arylamide. Xaa is preferably Ala, but may be most amino acids including Pro (slow action). When a terminal hydrophobic residue is followed by a prolyl residue, the two may be released as an intact Xaa-Pro dipeptide.</text>
        <dbReference type="EC" id="3.4.11.2"/>
    </reaction>
</comment>
<dbReference type="Gene3D" id="1.25.50.20">
    <property type="match status" value="1"/>
</dbReference>
<keyword evidence="6" id="KW-0336">GPI-anchor</keyword>
<keyword evidence="18" id="KW-0449">Lipoprotein</keyword>
<dbReference type="FunCoup" id="A0A7R8YTX7">
    <property type="interactions" value="465"/>
</dbReference>
<evidence type="ECO:0000259" key="25">
    <source>
        <dbReference type="Pfam" id="PF17900"/>
    </source>
</evidence>
<evidence type="ECO:0000256" key="5">
    <source>
        <dbReference type="ARBA" id="ARBA00022475"/>
    </source>
</evidence>
<feature type="binding site" evidence="20">
    <location>
        <position position="426"/>
    </location>
    <ligand>
        <name>Zn(2+)</name>
        <dbReference type="ChEBI" id="CHEBI:29105"/>
        <note>catalytic</note>
    </ligand>
</feature>
<feature type="binding site" evidence="20">
    <location>
        <position position="403"/>
    </location>
    <ligand>
        <name>Zn(2+)</name>
        <dbReference type="ChEBI" id="CHEBI:29105"/>
        <note>catalytic</note>
    </ligand>
</feature>
<comment type="similarity">
    <text evidence="4 22">Belongs to the peptidase M1 family.</text>
</comment>
<keyword evidence="9 20" id="KW-0479">Metal-binding</keyword>
<feature type="binding site" evidence="20">
    <location>
        <position position="407"/>
    </location>
    <ligand>
        <name>Zn(2+)</name>
        <dbReference type="ChEBI" id="CHEBI:29105"/>
        <note>catalytic</note>
    </ligand>
</feature>
<evidence type="ECO:0000256" key="4">
    <source>
        <dbReference type="ARBA" id="ARBA00010136"/>
    </source>
</evidence>
<keyword evidence="14 22" id="KW-0482">Metalloprotease</keyword>
<dbReference type="InterPro" id="IPR014782">
    <property type="entry name" value="Peptidase_M1_dom"/>
</dbReference>
<dbReference type="InterPro" id="IPR042097">
    <property type="entry name" value="Aminopeptidase_N-like_N_sf"/>
</dbReference>
<evidence type="ECO:0000256" key="17">
    <source>
        <dbReference type="ARBA" id="ARBA00023180"/>
    </source>
</evidence>
<dbReference type="Gene3D" id="2.60.40.1730">
    <property type="entry name" value="tricorn interacting facor f3 domain"/>
    <property type="match status" value="1"/>
</dbReference>
<dbReference type="SUPFAM" id="SSF55486">
    <property type="entry name" value="Metalloproteases ('zincins'), catalytic domain"/>
    <property type="match status" value="1"/>
</dbReference>
<evidence type="ECO:0000256" key="9">
    <source>
        <dbReference type="ARBA" id="ARBA00022723"/>
    </source>
</evidence>
<dbReference type="Pfam" id="PF11838">
    <property type="entry name" value="ERAP1_C"/>
    <property type="match status" value="1"/>
</dbReference>
<dbReference type="SUPFAM" id="SSF63737">
    <property type="entry name" value="Leukotriene A4 hydrolase N-terminal domain"/>
    <property type="match status" value="1"/>
</dbReference>
<sequence>MHVRENLAIQEPEPPAEGWRRWCCFSEDHRKCIIYGIALATCLCVAVGFAVYNIALCPTSHVIQTVCTPPSNGTSREEGLNVTDANSRQERKLDTDVRLPRSVVPISYDIRLIPFLIEDNFTFHGEVKIRAKIIQDCFNITLHAADLDIHRDDIVVRLIDPNSKLERVLQTSRHEVEESKQFFILHFHTTLRKDSVYEISIKYKGYLLDYLQGFYRSSYVENNEKRWIASTQFQPTDARRAFPCFDEPAMKAKFNITIGRPKNMTSISNMPKVAGASKEISYLPDYVWDVFEESVPMSTYLVAFVISDFQNRTNGNFSIWARNDGISAAEYALEVGPKILKFLEEFFGIPFPLPKIDMIALPDFHAGAMENWGLITFRETAMLYQPGVSASGIKQRVATVVAHELAHQWFGNLVTPSWWSDIWLNEGFASYMEYLGVDAIEPQWTPMDQFVINELQNVFTLDALSSSHKISVEVGNPDEINEIFDRISYGKGATIIRMMSHFLTSDVFRRGLRNYLTKMSYDSAEQDHLWLFLTQEAHNARILEKAMTVKEIMDTWTLQTGFPLVTITRDAEKGSLILTQKRFSYEALPPSNESDPLWWIPLTYTTAEKLNFNDTRPMFWMRKNQTIEIEDVDLFKSNWFLFNVQQTGYYRVQYDQQNWQAIITHLRDPARFKQIAAANRAQLIDDSLNLARAGLLSYETALDITLYLEHEDDYVPWKAAVTALNFIDSMFIKEGEYHLWQQYLIRLLKPAYDEVGFDEKGDDSNLLNIYKRVDILTSACHLGYKNCIHTCNRQFRIWMDSPNPDTQNPISPNLKNIVYCNAIRYGTEEEWDFAFERFTKTKVSSERELILSALGCSREAWVLNRYLKRALNESSMIRKQDVFRVFAAVAGNVIGQPIAFSFVRRHWQEMKKYLGSSVTNLNLIIKYSTQRMNSQFELDELKHFIDNHYKEAGLSIQQAVERVEVDLAWMNKNYKSIVEWLRKEVGDGQDQGQRQ</sequence>
<dbReference type="Proteomes" id="UP000594454">
    <property type="component" value="Chromosome 3"/>
</dbReference>
<evidence type="ECO:0000256" key="2">
    <source>
        <dbReference type="ARBA" id="ARBA00004167"/>
    </source>
</evidence>
<evidence type="ECO:0000256" key="8">
    <source>
        <dbReference type="ARBA" id="ARBA00022692"/>
    </source>
</evidence>
<dbReference type="GO" id="GO:0016285">
    <property type="term" value="F:alanyl aminopeptidase activity"/>
    <property type="evidence" value="ECO:0007669"/>
    <property type="project" value="UniProtKB-EC"/>
</dbReference>
<dbReference type="GO" id="GO:0005886">
    <property type="term" value="C:plasma membrane"/>
    <property type="evidence" value="ECO:0007669"/>
    <property type="project" value="UniProtKB-SubCell"/>
</dbReference>
<feature type="site" description="Transition state stabilizer" evidence="21">
    <location>
        <position position="489"/>
    </location>
</feature>
<feature type="active site" description="Proton acceptor" evidence="19">
    <location>
        <position position="404"/>
    </location>
</feature>
<keyword evidence="22" id="KW-0031">Aminopeptidase</keyword>
<dbReference type="GO" id="GO:0042277">
    <property type="term" value="F:peptide binding"/>
    <property type="evidence" value="ECO:0007669"/>
    <property type="project" value="TreeGrafter"/>
</dbReference>
<evidence type="ECO:0000256" key="18">
    <source>
        <dbReference type="ARBA" id="ARBA00023288"/>
    </source>
</evidence>
<reference evidence="26 27" key="1">
    <citation type="submission" date="2020-11" db="EMBL/GenBank/DDBJ databases">
        <authorList>
            <person name="Wallbank WR R."/>
            <person name="Pardo Diaz C."/>
            <person name="Kozak K."/>
            <person name="Martin S."/>
            <person name="Jiggins C."/>
            <person name="Moest M."/>
            <person name="Warren A I."/>
            <person name="Generalovic N T."/>
            <person name="Byers J.R.P. K."/>
            <person name="Montejo-Kovacevich G."/>
            <person name="Yen C E."/>
        </authorList>
    </citation>
    <scope>NUCLEOTIDE SEQUENCE [LARGE SCALE GENOMIC DNA]</scope>
</reference>
<keyword evidence="27" id="KW-1185">Reference proteome</keyword>
<keyword evidence="17" id="KW-0325">Glycoprotein</keyword>
<evidence type="ECO:0000256" key="12">
    <source>
        <dbReference type="ARBA" id="ARBA00022833"/>
    </source>
</evidence>
<keyword evidence="5" id="KW-1003">Cell membrane</keyword>
<dbReference type="InterPro" id="IPR034016">
    <property type="entry name" value="M1_APN-typ"/>
</dbReference>
<dbReference type="Pfam" id="PF17900">
    <property type="entry name" value="Peptidase_M1_N"/>
    <property type="match status" value="1"/>
</dbReference>
<dbReference type="Gene3D" id="1.10.390.10">
    <property type="entry name" value="Neutral Protease Domain 2"/>
    <property type="match status" value="1"/>
</dbReference>
<dbReference type="InterPro" id="IPR050344">
    <property type="entry name" value="Peptidase_M1_aminopeptidases"/>
</dbReference>
<evidence type="ECO:0000313" key="26">
    <source>
        <dbReference type="EMBL" id="CAD7085202.1"/>
    </source>
</evidence>
<organism evidence="26 27">
    <name type="scientific">Hermetia illucens</name>
    <name type="common">Black soldier fly</name>
    <dbReference type="NCBI Taxonomy" id="343691"/>
    <lineage>
        <taxon>Eukaryota</taxon>
        <taxon>Metazoa</taxon>
        <taxon>Ecdysozoa</taxon>
        <taxon>Arthropoda</taxon>
        <taxon>Hexapoda</taxon>
        <taxon>Insecta</taxon>
        <taxon>Pterygota</taxon>
        <taxon>Neoptera</taxon>
        <taxon>Endopterygota</taxon>
        <taxon>Diptera</taxon>
        <taxon>Brachycera</taxon>
        <taxon>Stratiomyomorpha</taxon>
        <taxon>Stratiomyidae</taxon>
        <taxon>Hermetiinae</taxon>
        <taxon>Hermetia</taxon>
    </lineage>
</organism>
<feature type="domain" description="Aminopeptidase N-like N-terminal" evidence="25">
    <location>
        <begin position="104"/>
        <end position="301"/>
    </location>
</feature>
<dbReference type="FunFam" id="1.25.50.20:FF:000001">
    <property type="entry name" value="Aminopeptidase"/>
    <property type="match status" value="1"/>
</dbReference>
<dbReference type="EMBL" id="LR899011">
    <property type="protein sequence ID" value="CAD7085202.1"/>
    <property type="molecule type" value="Genomic_DNA"/>
</dbReference>
<evidence type="ECO:0000256" key="22">
    <source>
        <dbReference type="RuleBase" id="RU364040"/>
    </source>
</evidence>
<dbReference type="GO" id="GO:0098552">
    <property type="term" value="C:side of membrane"/>
    <property type="evidence" value="ECO:0007669"/>
    <property type="project" value="UniProtKB-KW"/>
</dbReference>
<keyword evidence="16" id="KW-1015">Disulfide bond</keyword>
<comment type="subcellular location">
    <subcellularLocation>
        <location evidence="3">Cell membrane</location>
        <topology evidence="3">Lipid-anchor</topology>
        <topology evidence="3">GPI-anchor</topology>
    </subcellularLocation>
    <subcellularLocation>
        <location evidence="2">Membrane</location>
        <topology evidence="2">Single-pass membrane protein</topology>
    </subcellularLocation>
</comment>
<dbReference type="Pfam" id="PF01433">
    <property type="entry name" value="Peptidase_M1"/>
    <property type="match status" value="1"/>
</dbReference>
<evidence type="ECO:0000256" key="15">
    <source>
        <dbReference type="ARBA" id="ARBA00023136"/>
    </source>
</evidence>
<evidence type="ECO:0000256" key="19">
    <source>
        <dbReference type="PIRSR" id="PIRSR634016-1"/>
    </source>
</evidence>
<dbReference type="FunFam" id="1.10.390.10:FF:000016">
    <property type="entry name" value="Glutamyl aminopeptidase"/>
    <property type="match status" value="1"/>
</dbReference>
<feature type="transmembrane region" description="Helical" evidence="22">
    <location>
        <begin position="32"/>
        <end position="55"/>
    </location>
</feature>
<dbReference type="GO" id="GO:0005737">
    <property type="term" value="C:cytoplasm"/>
    <property type="evidence" value="ECO:0007669"/>
    <property type="project" value="TreeGrafter"/>
</dbReference>
<dbReference type="GO" id="GO:0070006">
    <property type="term" value="F:metalloaminopeptidase activity"/>
    <property type="evidence" value="ECO:0007669"/>
    <property type="project" value="TreeGrafter"/>
</dbReference>
<evidence type="ECO:0000256" key="1">
    <source>
        <dbReference type="ARBA" id="ARBA00000098"/>
    </source>
</evidence>
<evidence type="ECO:0000313" key="27">
    <source>
        <dbReference type="Proteomes" id="UP000594454"/>
    </source>
</evidence>
<accession>A0A7R8YTX7</accession>
<proteinExistence type="inferred from homology"/>
<evidence type="ECO:0000256" key="7">
    <source>
        <dbReference type="ARBA" id="ARBA00022670"/>
    </source>
</evidence>
<comment type="cofactor">
    <cofactor evidence="20 22">
        <name>Zn(2+)</name>
        <dbReference type="ChEBI" id="CHEBI:29105"/>
    </cofactor>
    <text evidence="20 22">Binds 1 zinc ion per subunit.</text>
</comment>
<protein>
    <recommendedName>
        <fullName evidence="22">Aminopeptidase</fullName>
        <ecNumber evidence="22">3.4.11.-</ecNumber>
    </recommendedName>
</protein>
<dbReference type="PANTHER" id="PTHR11533:SF294">
    <property type="entry name" value="THYROTROPIN-RELEASING HORMONE-DEGRADING ECTOENZYME"/>
    <property type="match status" value="1"/>
</dbReference>
<evidence type="ECO:0000259" key="23">
    <source>
        <dbReference type="Pfam" id="PF01433"/>
    </source>
</evidence>
<keyword evidence="11 22" id="KW-0378">Hydrolase</keyword>
<evidence type="ECO:0000256" key="3">
    <source>
        <dbReference type="ARBA" id="ARBA00004609"/>
    </source>
</evidence>
<dbReference type="InterPro" id="IPR045357">
    <property type="entry name" value="Aminopeptidase_N-like_N"/>
</dbReference>
<evidence type="ECO:0000256" key="20">
    <source>
        <dbReference type="PIRSR" id="PIRSR634016-3"/>
    </source>
</evidence>
<dbReference type="InParanoid" id="A0A7R8YTX7"/>
<evidence type="ECO:0000256" key="16">
    <source>
        <dbReference type="ARBA" id="ARBA00023157"/>
    </source>
</evidence>
<evidence type="ECO:0000256" key="10">
    <source>
        <dbReference type="ARBA" id="ARBA00022729"/>
    </source>
</evidence>
<dbReference type="AlphaFoldDB" id="A0A7R8YTX7"/>
<evidence type="ECO:0000256" key="21">
    <source>
        <dbReference type="PIRSR" id="PIRSR634016-4"/>
    </source>
</evidence>
<dbReference type="GO" id="GO:0006508">
    <property type="term" value="P:proteolysis"/>
    <property type="evidence" value="ECO:0007669"/>
    <property type="project" value="UniProtKB-KW"/>
</dbReference>
<keyword evidence="7 22" id="KW-0645">Protease</keyword>
<evidence type="ECO:0000256" key="13">
    <source>
        <dbReference type="ARBA" id="ARBA00022989"/>
    </source>
</evidence>
<keyword evidence="15 22" id="KW-0472">Membrane</keyword>
<dbReference type="OrthoDB" id="510539at2759"/>
<dbReference type="InterPro" id="IPR001930">
    <property type="entry name" value="Peptidase_M1"/>
</dbReference>
<evidence type="ECO:0000259" key="24">
    <source>
        <dbReference type="Pfam" id="PF11838"/>
    </source>
</evidence>
<evidence type="ECO:0000256" key="6">
    <source>
        <dbReference type="ARBA" id="ARBA00022622"/>
    </source>
</evidence>
<name>A0A7R8YTX7_HERIL</name>
<dbReference type="CDD" id="cd09601">
    <property type="entry name" value="M1_APN-Q_like"/>
    <property type="match status" value="1"/>
</dbReference>
<feature type="domain" description="ERAP1-like C-terminal" evidence="24">
    <location>
        <begin position="639"/>
        <end position="964"/>
    </location>
</feature>
<evidence type="ECO:0000256" key="14">
    <source>
        <dbReference type="ARBA" id="ARBA00023049"/>
    </source>
</evidence>
<dbReference type="FunFam" id="2.60.40.1910:FF:000008">
    <property type="entry name" value="Aminopeptidase"/>
    <property type="match status" value="1"/>
</dbReference>
<dbReference type="PRINTS" id="PR00756">
    <property type="entry name" value="ALADIPTASE"/>
</dbReference>
<dbReference type="GO" id="GO:0008270">
    <property type="term" value="F:zinc ion binding"/>
    <property type="evidence" value="ECO:0007669"/>
    <property type="project" value="UniProtKB-UniRule"/>
</dbReference>
<dbReference type="GO" id="GO:0005615">
    <property type="term" value="C:extracellular space"/>
    <property type="evidence" value="ECO:0007669"/>
    <property type="project" value="TreeGrafter"/>
</dbReference>
<dbReference type="GO" id="GO:0043171">
    <property type="term" value="P:peptide catabolic process"/>
    <property type="evidence" value="ECO:0007669"/>
    <property type="project" value="TreeGrafter"/>
</dbReference>
<keyword evidence="10" id="KW-0732">Signal</keyword>
<keyword evidence="12 20" id="KW-0862">Zinc</keyword>
<evidence type="ECO:0000256" key="11">
    <source>
        <dbReference type="ARBA" id="ARBA00022801"/>
    </source>
</evidence>
<gene>
    <name evidence="26" type="ORF">HERILL_LOCUS8060</name>
</gene>
<dbReference type="InterPro" id="IPR024571">
    <property type="entry name" value="ERAP1-like_C_dom"/>
</dbReference>
<feature type="domain" description="Peptidase M1 membrane alanine aminopeptidase" evidence="23">
    <location>
        <begin position="331"/>
        <end position="556"/>
    </location>
</feature>
<dbReference type="PANTHER" id="PTHR11533">
    <property type="entry name" value="PROTEASE M1 ZINC METALLOPROTEASE"/>
    <property type="match status" value="1"/>
</dbReference>
<dbReference type="FunFam" id="2.60.40.1730:FF:000016">
    <property type="entry name" value="Aminopeptidase"/>
    <property type="match status" value="1"/>
</dbReference>
<keyword evidence="13 22" id="KW-1133">Transmembrane helix</keyword>
<dbReference type="EC" id="3.4.11.-" evidence="22"/>
<dbReference type="InterPro" id="IPR027268">
    <property type="entry name" value="Peptidase_M4/M1_CTD_sf"/>
</dbReference>
<keyword evidence="8 22" id="KW-0812">Transmembrane</keyword>